<dbReference type="EMBL" id="JBHUFZ010000028">
    <property type="protein sequence ID" value="MFD1891054.1"/>
    <property type="molecule type" value="Genomic_DNA"/>
</dbReference>
<dbReference type="RefSeq" id="WP_343874257.1">
    <property type="nucleotide sequence ID" value="NZ_BAAAIX010000026.1"/>
</dbReference>
<protein>
    <submittedName>
        <fullName evidence="1">DUF5997 family protein</fullName>
    </submittedName>
</protein>
<keyword evidence="2" id="KW-1185">Reference proteome</keyword>
<evidence type="ECO:0000313" key="1">
    <source>
        <dbReference type="EMBL" id="MFD1891054.1"/>
    </source>
</evidence>
<dbReference type="Pfam" id="PF19460">
    <property type="entry name" value="DUF5997"/>
    <property type="match status" value="1"/>
</dbReference>
<name>A0ABW4RYB0_9ACTN</name>
<sequence length="122" mass="13440">MSQTLKPSTAAQKLGILLSAAPEDFQSGSFTREEVDELRENPPAWLVELRKNGPFPRDVIAAKLGISNSGLARGGITEPLDTDQVGELLASPPEWLEHERSVHRKVVAENERLKAEKDRSGR</sequence>
<organism evidence="1 2">
    <name type="scientific">Luteococcus peritonei</name>
    <dbReference type="NCBI Taxonomy" id="88874"/>
    <lineage>
        <taxon>Bacteria</taxon>
        <taxon>Bacillati</taxon>
        <taxon>Actinomycetota</taxon>
        <taxon>Actinomycetes</taxon>
        <taxon>Propionibacteriales</taxon>
        <taxon>Propionibacteriaceae</taxon>
        <taxon>Luteococcus</taxon>
    </lineage>
</organism>
<dbReference type="Proteomes" id="UP001597326">
    <property type="component" value="Unassembled WGS sequence"/>
</dbReference>
<dbReference type="InterPro" id="IPR046039">
    <property type="entry name" value="DUF5997"/>
</dbReference>
<accession>A0ABW4RYB0</accession>
<evidence type="ECO:0000313" key="2">
    <source>
        <dbReference type="Proteomes" id="UP001597326"/>
    </source>
</evidence>
<reference evidence="2" key="1">
    <citation type="journal article" date="2019" name="Int. J. Syst. Evol. Microbiol.">
        <title>The Global Catalogue of Microorganisms (GCM) 10K type strain sequencing project: providing services to taxonomists for standard genome sequencing and annotation.</title>
        <authorList>
            <consortium name="The Broad Institute Genomics Platform"/>
            <consortium name="The Broad Institute Genome Sequencing Center for Infectious Disease"/>
            <person name="Wu L."/>
            <person name="Ma J."/>
        </authorList>
    </citation>
    <scope>NUCLEOTIDE SEQUENCE [LARGE SCALE GENOMIC DNA]</scope>
    <source>
        <strain evidence="2">CAIM 431</strain>
    </source>
</reference>
<proteinExistence type="predicted"/>
<gene>
    <name evidence="1" type="ORF">ACFSCS_12815</name>
</gene>
<comment type="caution">
    <text evidence="1">The sequence shown here is derived from an EMBL/GenBank/DDBJ whole genome shotgun (WGS) entry which is preliminary data.</text>
</comment>